<feature type="signal peptide" evidence="5">
    <location>
        <begin position="1"/>
        <end position="20"/>
    </location>
</feature>
<name>A0A8W8MCT1_MAGGI</name>
<dbReference type="InterPro" id="IPR001839">
    <property type="entry name" value="TGF-b_C"/>
</dbReference>
<organism evidence="7 8">
    <name type="scientific">Magallana gigas</name>
    <name type="common">Pacific oyster</name>
    <name type="synonym">Crassostrea gigas</name>
    <dbReference type="NCBI Taxonomy" id="29159"/>
    <lineage>
        <taxon>Eukaryota</taxon>
        <taxon>Metazoa</taxon>
        <taxon>Spiralia</taxon>
        <taxon>Lophotrochozoa</taxon>
        <taxon>Mollusca</taxon>
        <taxon>Bivalvia</taxon>
        <taxon>Autobranchia</taxon>
        <taxon>Pteriomorphia</taxon>
        <taxon>Ostreida</taxon>
        <taxon>Ostreoidea</taxon>
        <taxon>Ostreidae</taxon>
        <taxon>Magallana</taxon>
    </lineage>
</organism>
<dbReference type="GO" id="GO:0005615">
    <property type="term" value="C:extracellular space"/>
    <property type="evidence" value="ECO:0007669"/>
    <property type="project" value="TreeGrafter"/>
</dbReference>
<dbReference type="InterPro" id="IPR029034">
    <property type="entry name" value="Cystine-knot_cytokine"/>
</dbReference>
<keyword evidence="4" id="KW-0339">Growth factor</keyword>
<dbReference type="PANTHER" id="PTHR11848:SF302">
    <property type="entry name" value="TGF-BETA FAMILY PROFILE DOMAIN-CONTAINING PROTEIN"/>
    <property type="match status" value="1"/>
</dbReference>
<dbReference type="InterPro" id="IPR015615">
    <property type="entry name" value="TGF-beta-rel"/>
</dbReference>
<dbReference type="EnsemblMetazoa" id="G32368.4">
    <property type="protein sequence ID" value="G32368.4:cds"/>
    <property type="gene ID" value="G32368"/>
</dbReference>
<dbReference type="EnsemblMetazoa" id="G32368.6">
    <property type="protein sequence ID" value="G32368.6:cds"/>
    <property type="gene ID" value="G32368"/>
</dbReference>
<evidence type="ECO:0000259" key="6">
    <source>
        <dbReference type="PROSITE" id="PS51362"/>
    </source>
</evidence>
<dbReference type="EnsemblMetazoa" id="G32368.7">
    <property type="protein sequence ID" value="G32368.7:cds"/>
    <property type="gene ID" value="G32368"/>
</dbReference>
<evidence type="ECO:0000256" key="2">
    <source>
        <dbReference type="ARBA" id="ARBA00006656"/>
    </source>
</evidence>
<dbReference type="AlphaFoldDB" id="A0A8W8MCT1"/>
<keyword evidence="3" id="KW-0964">Secreted</keyword>
<protein>
    <recommendedName>
        <fullName evidence="6">TGF-beta family profile domain-containing protein</fullName>
    </recommendedName>
</protein>
<dbReference type="PROSITE" id="PS51362">
    <property type="entry name" value="TGF_BETA_2"/>
    <property type="match status" value="1"/>
</dbReference>
<dbReference type="PANTHER" id="PTHR11848">
    <property type="entry name" value="TGF-BETA FAMILY"/>
    <property type="match status" value="1"/>
</dbReference>
<feature type="chain" id="PRO_5042431834" description="TGF-beta family profile domain-containing protein" evidence="5">
    <location>
        <begin position="21"/>
        <end position="338"/>
    </location>
</feature>
<evidence type="ECO:0000256" key="1">
    <source>
        <dbReference type="ARBA" id="ARBA00004613"/>
    </source>
</evidence>
<evidence type="ECO:0000256" key="3">
    <source>
        <dbReference type="ARBA" id="ARBA00022525"/>
    </source>
</evidence>
<dbReference type="GO" id="GO:0005125">
    <property type="term" value="F:cytokine activity"/>
    <property type="evidence" value="ECO:0007669"/>
    <property type="project" value="TreeGrafter"/>
</dbReference>
<dbReference type="Proteomes" id="UP000005408">
    <property type="component" value="Unassembled WGS sequence"/>
</dbReference>
<dbReference type="SUPFAM" id="SSF57501">
    <property type="entry name" value="Cystine-knot cytokines"/>
    <property type="match status" value="1"/>
</dbReference>
<sequence>MLRRPILCCLLVNAAMLCYAQLRRDNLRPSKKDNYTFDLPSHLMQSGKHECILTIYQDLLNGVPSTGGSPHLNLFSTHAQMFNTVRCLKGIQTAGENSRTFFIEQPWDEKFHHFEFQAKVASTPNLNLFMSCPNTNERMFIDQVRTPLHQTFSKDITAQIKRLNIPDKAKCNITISSPNAFSALHKKQSAADDFRLIILSKKENTQTPLREIAALSAAANGRHLDKSPSKRSSSNGCKRKQMKIDLWRIGFMNKYVIHPSTVDVGSCSGECRAKKVIEKNTSNRGVFLSLYQMTLGTKKTMTRCIPEKMMKLSVLHEDETGVYVSYVGDIIIDSCACQ</sequence>
<keyword evidence="8" id="KW-1185">Reference proteome</keyword>
<evidence type="ECO:0000313" key="7">
    <source>
        <dbReference type="EnsemblMetazoa" id="G32368.7:cds"/>
    </source>
</evidence>
<comment type="subcellular location">
    <subcellularLocation>
        <location evidence="1">Secreted</location>
    </subcellularLocation>
</comment>
<evidence type="ECO:0000313" key="8">
    <source>
        <dbReference type="Proteomes" id="UP000005408"/>
    </source>
</evidence>
<dbReference type="GO" id="GO:0008083">
    <property type="term" value="F:growth factor activity"/>
    <property type="evidence" value="ECO:0007669"/>
    <property type="project" value="UniProtKB-KW"/>
</dbReference>
<dbReference type="Pfam" id="PF00019">
    <property type="entry name" value="TGF_beta"/>
    <property type="match status" value="1"/>
</dbReference>
<evidence type="ECO:0000256" key="4">
    <source>
        <dbReference type="RuleBase" id="RU000354"/>
    </source>
</evidence>
<feature type="domain" description="TGF-beta family profile" evidence="6">
    <location>
        <begin position="210"/>
        <end position="338"/>
    </location>
</feature>
<accession>A0A8W8MCT1</accession>
<keyword evidence="5" id="KW-0732">Signal</keyword>
<proteinExistence type="inferred from homology"/>
<reference evidence="7" key="1">
    <citation type="submission" date="2022-08" db="UniProtKB">
        <authorList>
            <consortium name="EnsemblMetazoa"/>
        </authorList>
    </citation>
    <scope>IDENTIFICATION</scope>
    <source>
        <strain evidence="7">05x7-T-G4-1.051#20</strain>
    </source>
</reference>
<dbReference type="Gene3D" id="2.10.90.10">
    <property type="entry name" value="Cystine-knot cytokines"/>
    <property type="match status" value="1"/>
</dbReference>
<comment type="similarity">
    <text evidence="2 4">Belongs to the TGF-beta family.</text>
</comment>
<dbReference type="SMART" id="SM00204">
    <property type="entry name" value="TGFB"/>
    <property type="match status" value="1"/>
</dbReference>
<evidence type="ECO:0000256" key="5">
    <source>
        <dbReference type="SAM" id="SignalP"/>
    </source>
</evidence>
<dbReference type="EnsemblMetazoa" id="G32368.5">
    <property type="protein sequence ID" value="G32368.5:cds"/>
    <property type="gene ID" value="G32368"/>
</dbReference>